<organism evidence="2 3">
    <name type="scientific">Aristolochia fimbriata</name>
    <name type="common">White veined hardy Dutchman's pipe vine</name>
    <dbReference type="NCBI Taxonomy" id="158543"/>
    <lineage>
        <taxon>Eukaryota</taxon>
        <taxon>Viridiplantae</taxon>
        <taxon>Streptophyta</taxon>
        <taxon>Embryophyta</taxon>
        <taxon>Tracheophyta</taxon>
        <taxon>Spermatophyta</taxon>
        <taxon>Magnoliopsida</taxon>
        <taxon>Magnoliidae</taxon>
        <taxon>Piperales</taxon>
        <taxon>Aristolochiaceae</taxon>
        <taxon>Aristolochia</taxon>
    </lineage>
</organism>
<dbReference type="Proteomes" id="UP000825729">
    <property type="component" value="Unassembled WGS sequence"/>
</dbReference>
<keyword evidence="3" id="KW-1185">Reference proteome</keyword>
<protein>
    <submittedName>
        <fullName evidence="2">Uncharacterized protein</fullName>
    </submittedName>
</protein>
<feature type="compositionally biased region" description="Basic and acidic residues" evidence="1">
    <location>
        <begin position="7"/>
        <end position="16"/>
    </location>
</feature>
<reference evidence="2 3" key="1">
    <citation type="submission" date="2021-07" db="EMBL/GenBank/DDBJ databases">
        <title>The Aristolochia fimbriata genome: insights into angiosperm evolution, floral development and chemical biosynthesis.</title>
        <authorList>
            <person name="Jiao Y."/>
        </authorList>
    </citation>
    <scope>NUCLEOTIDE SEQUENCE [LARGE SCALE GENOMIC DNA]</scope>
    <source>
        <strain evidence="2">IBCAS-2021</strain>
        <tissue evidence="2">Leaf</tissue>
    </source>
</reference>
<dbReference type="EMBL" id="JAINDJ010000008">
    <property type="protein sequence ID" value="KAG9439054.1"/>
    <property type="molecule type" value="Genomic_DNA"/>
</dbReference>
<name>A0AAV7DR67_ARIFI</name>
<accession>A0AAV7DR67</accession>
<evidence type="ECO:0000313" key="2">
    <source>
        <dbReference type="EMBL" id="KAG9439054.1"/>
    </source>
</evidence>
<proteinExistence type="predicted"/>
<evidence type="ECO:0000313" key="3">
    <source>
        <dbReference type="Proteomes" id="UP000825729"/>
    </source>
</evidence>
<gene>
    <name evidence="2" type="ORF">H6P81_019219</name>
</gene>
<comment type="caution">
    <text evidence="2">The sequence shown here is derived from an EMBL/GenBank/DDBJ whole genome shotgun (WGS) entry which is preliminary data.</text>
</comment>
<dbReference type="AlphaFoldDB" id="A0AAV7DR67"/>
<feature type="region of interest" description="Disordered" evidence="1">
    <location>
        <begin position="1"/>
        <end position="34"/>
    </location>
</feature>
<sequence length="104" mass="11881">MEGTWSLKEKRSGESEKIEEEEIRDHGWPAPDMTKEICTCNTTSLVEKMTDAKDYVVGQARTQKLGTGQNGVERAATMLDRNKLRWNQYSIQIGINSWTSSWVN</sequence>
<evidence type="ECO:0000256" key="1">
    <source>
        <dbReference type="SAM" id="MobiDB-lite"/>
    </source>
</evidence>